<dbReference type="InParanoid" id="A0A317XUV4"/>
<evidence type="ECO:0000256" key="1">
    <source>
        <dbReference type="ARBA" id="ARBA00002791"/>
    </source>
</evidence>
<keyword evidence="4 9" id="KW-0812">Transmembrane</keyword>
<protein>
    <recommendedName>
        <fullName evidence="12">OST3-oligosaccharyltransferase gamma subunit</fullName>
    </recommendedName>
</protein>
<evidence type="ECO:0000256" key="6">
    <source>
        <dbReference type="ARBA" id="ARBA00022824"/>
    </source>
</evidence>
<keyword evidence="6" id="KW-0256">Endoplasmic reticulum</keyword>
<evidence type="ECO:0000256" key="2">
    <source>
        <dbReference type="ARBA" id="ARBA00004477"/>
    </source>
</evidence>
<proteinExistence type="inferred from homology"/>
<dbReference type="AlphaFoldDB" id="A0A317XUV4"/>
<keyword evidence="11" id="KW-1185">Reference proteome</keyword>
<dbReference type="FunCoup" id="A0A317XUV4">
    <property type="interactions" value="186"/>
</dbReference>
<dbReference type="SUPFAM" id="SSF52833">
    <property type="entry name" value="Thioredoxin-like"/>
    <property type="match status" value="1"/>
</dbReference>
<dbReference type="GO" id="GO:0018279">
    <property type="term" value="P:protein N-linked glycosylation via asparagine"/>
    <property type="evidence" value="ECO:0007669"/>
    <property type="project" value="TreeGrafter"/>
</dbReference>
<comment type="similarity">
    <text evidence="3">Belongs to the OST3/OST6 family.</text>
</comment>
<evidence type="ECO:0000256" key="8">
    <source>
        <dbReference type="ARBA" id="ARBA00023136"/>
    </source>
</evidence>
<dbReference type="Proteomes" id="UP000246740">
    <property type="component" value="Unassembled WGS sequence"/>
</dbReference>
<comment type="subcellular location">
    <subcellularLocation>
        <location evidence="2">Endoplasmic reticulum membrane</location>
        <topology evidence="2">Multi-pass membrane protein</topology>
    </subcellularLocation>
</comment>
<feature type="transmembrane region" description="Helical" evidence="9">
    <location>
        <begin position="361"/>
        <end position="379"/>
    </location>
</feature>
<dbReference type="PANTHER" id="PTHR12692:SF0">
    <property type="entry name" value="GH11935P"/>
    <property type="match status" value="1"/>
</dbReference>
<feature type="transmembrane region" description="Helical" evidence="9">
    <location>
        <begin position="245"/>
        <end position="264"/>
    </location>
</feature>
<evidence type="ECO:0000313" key="11">
    <source>
        <dbReference type="Proteomes" id="UP000246740"/>
    </source>
</evidence>
<dbReference type="InterPro" id="IPR021149">
    <property type="entry name" value="OligosaccharylTrfase_OST3/OST6"/>
</dbReference>
<evidence type="ECO:0008006" key="12">
    <source>
        <dbReference type="Google" id="ProtNLM"/>
    </source>
</evidence>
<reference evidence="10 11" key="1">
    <citation type="journal article" date="2018" name="Mol. Biol. Evol.">
        <title>Broad Genomic Sampling Reveals a Smut Pathogenic Ancestry of the Fungal Clade Ustilaginomycotina.</title>
        <authorList>
            <person name="Kijpornyongpan T."/>
            <person name="Mondo S.J."/>
            <person name="Barry K."/>
            <person name="Sandor L."/>
            <person name="Lee J."/>
            <person name="Lipzen A."/>
            <person name="Pangilinan J."/>
            <person name="LaButti K."/>
            <person name="Hainaut M."/>
            <person name="Henrissat B."/>
            <person name="Grigoriev I.V."/>
            <person name="Spatafora J.W."/>
            <person name="Aime M.C."/>
        </authorList>
    </citation>
    <scope>NUCLEOTIDE SEQUENCE [LARGE SCALE GENOMIC DNA]</scope>
    <source>
        <strain evidence="10 11">MCA 3645</strain>
    </source>
</reference>
<evidence type="ECO:0000256" key="4">
    <source>
        <dbReference type="ARBA" id="ARBA00022692"/>
    </source>
</evidence>
<dbReference type="OrthoDB" id="67566at2759"/>
<accession>A0A317XUV4</accession>
<evidence type="ECO:0000256" key="3">
    <source>
        <dbReference type="ARBA" id="ARBA00009561"/>
    </source>
</evidence>
<dbReference type="PANTHER" id="PTHR12692">
    <property type="entry name" value="DOLICHYL-DIPHOSPHOOLIGOSACCHARIDE--PROTEIN GLYCOSYLTRANSFERASE-RELATED"/>
    <property type="match status" value="1"/>
</dbReference>
<name>A0A317XUV4_9BASI</name>
<sequence length="392" mass="43040">MHVLSSPFSSTLVSTSSITTTASSLLHRGATHRQSSLSLDVGNDAAAGRMKVTGALPSSVSSTALVARVGLVLVALMAILASAPSTQAQKSQQQSDLFRRIQNSPKGYIDVDSNEFTSIVQLPRNYAVTALLTTTDGGIKCVPCLAFQPEFDSLAAQWNKNKAVKSKNIFVKVEFSRAKQIFAQFQLQHAPVVFTFPAPSDTNAVPDQINYEFNQHGFEAQGLADHLARTLNLPFKYKRPVNVKLVALTTTAIVTLAATVYFMAPYLSVFVKSSKPFWMLVCLATIIVFTSGHMWNSIRNAPYVAMNPTGKPEYFASGFQNQYGIETQIVAALYALLAFSFIALTALVPAQRDPTRQRAGVYVWSAIFLTTFSVLFVVFRMKNPSYPFRLFF</sequence>
<feature type="transmembrane region" description="Helical" evidence="9">
    <location>
        <begin position="276"/>
        <end position="296"/>
    </location>
</feature>
<gene>
    <name evidence="10" type="ORF">BCV70DRAFT_199525</name>
</gene>
<organism evidence="10 11">
    <name type="scientific">Testicularia cyperi</name>
    <dbReference type="NCBI Taxonomy" id="1882483"/>
    <lineage>
        <taxon>Eukaryota</taxon>
        <taxon>Fungi</taxon>
        <taxon>Dikarya</taxon>
        <taxon>Basidiomycota</taxon>
        <taxon>Ustilaginomycotina</taxon>
        <taxon>Ustilaginomycetes</taxon>
        <taxon>Ustilaginales</taxon>
        <taxon>Anthracoideaceae</taxon>
        <taxon>Testicularia</taxon>
    </lineage>
</organism>
<keyword evidence="5" id="KW-0732">Signal</keyword>
<comment type="function">
    <text evidence="1">Subunit of the oligosaccharyl transferase (OST) complex that catalyzes the initial transfer of a defined glycan (Glc(3)Man(9)GlcNAc(2) in eukaryotes) from the lipid carrier dolichol-pyrophosphate to an asparagine residue within an Asn-X-Ser/Thr consensus motif in nascent polypeptide chains, the first step in protein N-glycosylation. N-glycosylation occurs cotranslationally and the complex associates with the Sec61 complex at the channel-forming translocon complex that mediates protein translocation across the endoplasmic reticulum (ER). All subunits are required for a maximal enzyme activity.</text>
</comment>
<keyword evidence="8 9" id="KW-0472">Membrane</keyword>
<keyword evidence="7 9" id="KW-1133">Transmembrane helix</keyword>
<feature type="transmembrane region" description="Helical" evidence="9">
    <location>
        <begin position="65"/>
        <end position="83"/>
    </location>
</feature>
<dbReference type="STRING" id="1882483.A0A317XUV4"/>
<dbReference type="InterPro" id="IPR036249">
    <property type="entry name" value="Thioredoxin-like_sf"/>
</dbReference>
<feature type="transmembrane region" description="Helical" evidence="9">
    <location>
        <begin position="329"/>
        <end position="349"/>
    </location>
</feature>
<evidence type="ECO:0000256" key="7">
    <source>
        <dbReference type="ARBA" id="ARBA00022989"/>
    </source>
</evidence>
<dbReference type="EMBL" id="KZ819191">
    <property type="protein sequence ID" value="PWZ01159.1"/>
    <property type="molecule type" value="Genomic_DNA"/>
</dbReference>
<evidence type="ECO:0000256" key="5">
    <source>
        <dbReference type="ARBA" id="ARBA00022729"/>
    </source>
</evidence>
<dbReference type="GO" id="GO:0008250">
    <property type="term" value="C:oligosaccharyltransferase complex"/>
    <property type="evidence" value="ECO:0007669"/>
    <property type="project" value="TreeGrafter"/>
</dbReference>
<evidence type="ECO:0000313" key="10">
    <source>
        <dbReference type="EMBL" id="PWZ01159.1"/>
    </source>
</evidence>
<dbReference type="Gene3D" id="3.40.30.10">
    <property type="entry name" value="Glutaredoxin"/>
    <property type="match status" value="1"/>
</dbReference>
<dbReference type="Pfam" id="PF04756">
    <property type="entry name" value="OST3_OST6"/>
    <property type="match status" value="1"/>
</dbReference>
<evidence type="ECO:0000256" key="9">
    <source>
        <dbReference type="SAM" id="Phobius"/>
    </source>
</evidence>